<comment type="similarity">
    <text evidence="3 4">Belongs to the RlpA family.</text>
</comment>
<dbReference type="NCBIfam" id="TIGR00413">
    <property type="entry name" value="rlpA"/>
    <property type="match status" value="1"/>
</dbReference>
<dbReference type="RefSeq" id="WP_279249982.1">
    <property type="nucleotide sequence ID" value="NZ_SHNO01000001.1"/>
</dbReference>
<proteinExistence type="inferred from homology"/>
<name>A0ABT3T7Y0_9GAMM</name>
<evidence type="ECO:0000259" key="6">
    <source>
        <dbReference type="Pfam" id="PF03330"/>
    </source>
</evidence>
<comment type="function">
    <text evidence="3">Lytic transglycosylase with a strong preference for naked glycan strands that lack stem peptides.</text>
</comment>
<keyword evidence="8" id="KW-1185">Reference proteome</keyword>
<dbReference type="SUPFAM" id="SSF50685">
    <property type="entry name" value="Barwin-like endoglucanases"/>
    <property type="match status" value="1"/>
</dbReference>
<feature type="chain" id="PRO_5047057330" description="Endolytic peptidoglycan transglycosylase RlpA" evidence="5">
    <location>
        <begin position="19"/>
        <end position="135"/>
    </location>
</feature>
<keyword evidence="3" id="KW-0564">Palmitate</keyword>
<dbReference type="InterPro" id="IPR009009">
    <property type="entry name" value="RlpA-like_DPBB"/>
</dbReference>
<feature type="domain" description="RlpA-like protein double-psi beta-barrel" evidence="6">
    <location>
        <begin position="42"/>
        <end position="131"/>
    </location>
</feature>
<keyword evidence="3" id="KW-0472">Membrane</keyword>
<dbReference type="Pfam" id="PF03330">
    <property type="entry name" value="DPBB_1"/>
    <property type="match status" value="1"/>
</dbReference>
<feature type="signal peptide" evidence="5">
    <location>
        <begin position="1"/>
        <end position="18"/>
    </location>
</feature>
<gene>
    <name evidence="3" type="primary">rlpA</name>
    <name evidence="7" type="ORF">EYC82_13035</name>
</gene>
<dbReference type="Gene3D" id="2.40.40.10">
    <property type="entry name" value="RlpA-like domain"/>
    <property type="match status" value="1"/>
</dbReference>
<evidence type="ECO:0000256" key="4">
    <source>
        <dbReference type="RuleBase" id="RU003495"/>
    </source>
</evidence>
<evidence type="ECO:0000256" key="1">
    <source>
        <dbReference type="ARBA" id="ARBA00023239"/>
    </source>
</evidence>
<keyword evidence="1 3" id="KW-0456">Lyase</keyword>
<reference evidence="7" key="1">
    <citation type="submission" date="2019-02" db="EMBL/GenBank/DDBJ databases">
        <authorList>
            <person name="Li S.-H."/>
        </authorList>
    </citation>
    <scope>NUCLEOTIDE SEQUENCE</scope>
    <source>
        <strain evidence="7">IMCC11814</strain>
    </source>
</reference>
<sequence length="135" mass="14613">MKRVVLCIFILVVSACSAQPTRQSATEPAAQVKDVTKSTLMQTGKASFYADKYQGRQTASGDLLDHAELTAAHTKLPFGTKVKVTNTSNGKNTIVIVTDRGPFVEGRIIDLTKSAFDQIGDRDEGVITVQIEVIE</sequence>
<keyword evidence="3" id="KW-1003">Cell membrane</keyword>
<dbReference type="EC" id="4.2.2.-" evidence="3"/>
<dbReference type="PANTHER" id="PTHR34183:SF1">
    <property type="entry name" value="ENDOLYTIC PEPTIDOGLYCAN TRANSGLYCOSYLASE RLPA"/>
    <property type="match status" value="1"/>
</dbReference>
<comment type="caution">
    <text evidence="7">The sequence shown here is derived from an EMBL/GenBank/DDBJ whole genome shotgun (WGS) entry which is preliminary data.</text>
</comment>
<evidence type="ECO:0000256" key="2">
    <source>
        <dbReference type="ARBA" id="ARBA00023316"/>
    </source>
</evidence>
<evidence type="ECO:0000313" key="7">
    <source>
        <dbReference type="EMBL" id="MCX2978285.1"/>
    </source>
</evidence>
<dbReference type="HAMAP" id="MF_02071">
    <property type="entry name" value="RlpA"/>
    <property type="match status" value="1"/>
</dbReference>
<evidence type="ECO:0000256" key="3">
    <source>
        <dbReference type="HAMAP-Rule" id="MF_02071"/>
    </source>
</evidence>
<dbReference type="InterPro" id="IPR012997">
    <property type="entry name" value="RplA"/>
</dbReference>
<dbReference type="InterPro" id="IPR034718">
    <property type="entry name" value="RlpA"/>
</dbReference>
<keyword evidence="3" id="KW-0449">Lipoprotein</keyword>
<keyword evidence="5" id="KW-0732">Signal</keyword>
<dbReference type="Proteomes" id="UP001143304">
    <property type="component" value="Unassembled WGS sequence"/>
</dbReference>
<accession>A0ABT3T7Y0</accession>
<evidence type="ECO:0000256" key="5">
    <source>
        <dbReference type="SAM" id="SignalP"/>
    </source>
</evidence>
<protein>
    <recommendedName>
        <fullName evidence="3">Endolytic peptidoglycan transglycosylase RlpA</fullName>
        <ecNumber evidence="3">4.2.2.-</ecNumber>
    </recommendedName>
</protein>
<organism evidence="7 8">
    <name type="scientific">Candidatus Marimicrobium litorale</name>
    <dbReference type="NCBI Taxonomy" id="2518991"/>
    <lineage>
        <taxon>Bacteria</taxon>
        <taxon>Pseudomonadati</taxon>
        <taxon>Pseudomonadota</taxon>
        <taxon>Gammaproteobacteria</taxon>
        <taxon>Cellvibrionales</taxon>
        <taxon>Halieaceae</taxon>
        <taxon>Marimicrobium</taxon>
    </lineage>
</organism>
<evidence type="ECO:0000313" key="8">
    <source>
        <dbReference type="Proteomes" id="UP001143304"/>
    </source>
</evidence>
<dbReference type="EMBL" id="SHNO01000001">
    <property type="protein sequence ID" value="MCX2978285.1"/>
    <property type="molecule type" value="Genomic_DNA"/>
</dbReference>
<keyword evidence="2 3" id="KW-0961">Cell wall biogenesis/degradation</keyword>
<comment type="subcellular location">
    <subcellularLocation>
        <location evidence="3">Cell membrane</location>
        <topology evidence="3">Lipid-anchor</topology>
    </subcellularLocation>
</comment>
<dbReference type="InterPro" id="IPR036908">
    <property type="entry name" value="RlpA-like_sf"/>
</dbReference>
<dbReference type="PANTHER" id="PTHR34183">
    <property type="entry name" value="ENDOLYTIC PEPTIDOGLYCAN TRANSGLYCOSYLASE RLPA"/>
    <property type="match status" value="1"/>
</dbReference>
<dbReference type="CDD" id="cd22268">
    <property type="entry name" value="DPBB_RlpA-like"/>
    <property type="match status" value="1"/>
</dbReference>
<dbReference type="PROSITE" id="PS51257">
    <property type="entry name" value="PROKAR_LIPOPROTEIN"/>
    <property type="match status" value="1"/>
</dbReference>